<dbReference type="InterPro" id="IPR036928">
    <property type="entry name" value="AS_sf"/>
</dbReference>
<dbReference type="PANTHER" id="PTHR46072:SF4">
    <property type="entry name" value="AMIDASE C550.07-RELATED"/>
    <property type="match status" value="1"/>
</dbReference>
<dbReference type="Proteomes" id="UP000887226">
    <property type="component" value="Unassembled WGS sequence"/>
</dbReference>
<comment type="caution">
    <text evidence="2">The sequence shown here is derived from an EMBL/GenBank/DDBJ whole genome shotgun (WGS) entry which is preliminary data.</text>
</comment>
<comment type="similarity">
    <text evidence="1">Belongs to the amidase family.</text>
</comment>
<dbReference type="Gene3D" id="3.90.1300.10">
    <property type="entry name" value="Amidase signature (AS) domain"/>
    <property type="match status" value="1"/>
</dbReference>
<dbReference type="PANTHER" id="PTHR46072">
    <property type="entry name" value="AMIDASE-RELATED-RELATED"/>
    <property type="match status" value="1"/>
</dbReference>
<protein>
    <submittedName>
        <fullName evidence="2">Uncharacterized protein</fullName>
    </submittedName>
</protein>
<dbReference type="EMBL" id="MU254059">
    <property type="protein sequence ID" value="KAG9242564.1"/>
    <property type="molecule type" value="Genomic_DNA"/>
</dbReference>
<gene>
    <name evidence="2" type="ORF">BJ878DRAFT_555061</name>
</gene>
<dbReference type="SUPFAM" id="SSF75304">
    <property type="entry name" value="Amidase signature (AS) enzymes"/>
    <property type="match status" value="1"/>
</dbReference>
<keyword evidence="3" id="KW-1185">Reference proteome</keyword>
<reference evidence="2" key="1">
    <citation type="journal article" date="2021" name="IMA Fungus">
        <title>Genomic characterization of three marine fungi, including Emericellopsis atlantica sp. nov. with signatures of a generalist lifestyle and marine biomass degradation.</title>
        <authorList>
            <person name="Hagestad O.C."/>
            <person name="Hou L."/>
            <person name="Andersen J.H."/>
            <person name="Hansen E.H."/>
            <person name="Altermark B."/>
            <person name="Li C."/>
            <person name="Kuhnert E."/>
            <person name="Cox R.J."/>
            <person name="Crous P.W."/>
            <person name="Spatafora J.W."/>
            <person name="Lail K."/>
            <person name="Amirebrahimi M."/>
            <person name="Lipzen A."/>
            <person name="Pangilinan J."/>
            <person name="Andreopoulos W."/>
            <person name="Hayes R.D."/>
            <person name="Ng V."/>
            <person name="Grigoriev I.V."/>
            <person name="Jackson S.A."/>
            <person name="Sutton T.D.S."/>
            <person name="Dobson A.D.W."/>
            <person name="Rama T."/>
        </authorList>
    </citation>
    <scope>NUCLEOTIDE SEQUENCE</scope>
    <source>
        <strain evidence="2">TRa3180A</strain>
    </source>
</reference>
<name>A0A9P8CD20_9HELO</name>
<proteinExistence type="inferred from homology"/>
<accession>A0A9P8CD20</accession>
<sequence length="207" mass="23202">MAASLQGAEGIVPAFRPLSTSLQVDLTGTKLRFLNEQHQAKPCFCDGGAEEIAAAAESGEPILNLTKDIITENAHVKEHTITSMQQAIEQRDEYRTEHFKLWNWTVTAMSHNGEPEGMMNVILCPVGPGVASTLGTAKWWGHTSPWNLLHYPALIFSLEQVDVENGGQTEEYTSMNEKEKFNWDLWEEFDAEGSKDAPIRMQLVDRR</sequence>
<organism evidence="2 3">
    <name type="scientific">Calycina marina</name>
    <dbReference type="NCBI Taxonomy" id="1763456"/>
    <lineage>
        <taxon>Eukaryota</taxon>
        <taxon>Fungi</taxon>
        <taxon>Dikarya</taxon>
        <taxon>Ascomycota</taxon>
        <taxon>Pezizomycotina</taxon>
        <taxon>Leotiomycetes</taxon>
        <taxon>Helotiales</taxon>
        <taxon>Pezizellaceae</taxon>
        <taxon>Calycina</taxon>
    </lineage>
</organism>
<evidence type="ECO:0000256" key="1">
    <source>
        <dbReference type="ARBA" id="ARBA00009199"/>
    </source>
</evidence>
<dbReference type="OrthoDB" id="6428749at2759"/>
<evidence type="ECO:0000313" key="3">
    <source>
        <dbReference type="Proteomes" id="UP000887226"/>
    </source>
</evidence>
<evidence type="ECO:0000313" key="2">
    <source>
        <dbReference type="EMBL" id="KAG9242564.1"/>
    </source>
</evidence>
<dbReference type="AlphaFoldDB" id="A0A9P8CD20"/>